<comment type="caution">
    <text evidence="3">The sequence shown here is derived from an EMBL/GenBank/DDBJ whole genome shotgun (WGS) entry which is preliminary data.</text>
</comment>
<keyword evidence="4" id="KW-1185">Reference proteome</keyword>
<dbReference type="InterPro" id="IPR025665">
    <property type="entry name" value="Beta-barrel_OMP_2"/>
</dbReference>
<feature type="domain" description="Outer membrane protein beta-barrel" evidence="2">
    <location>
        <begin position="24"/>
        <end position="174"/>
    </location>
</feature>
<dbReference type="Proteomes" id="UP000700732">
    <property type="component" value="Unassembled WGS sequence"/>
</dbReference>
<evidence type="ECO:0000313" key="4">
    <source>
        <dbReference type="Proteomes" id="UP000700732"/>
    </source>
</evidence>
<gene>
    <name evidence="3" type="ORF">FH603_5929</name>
</gene>
<organism evidence="3 4">
    <name type="scientific">Spirosoma utsteinense</name>
    <dbReference type="NCBI Taxonomy" id="2585773"/>
    <lineage>
        <taxon>Bacteria</taxon>
        <taxon>Pseudomonadati</taxon>
        <taxon>Bacteroidota</taxon>
        <taxon>Cytophagia</taxon>
        <taxon>Cytophagales</taxon>
        <taxon>Cytophagaceae</taxon>
        <taxon>Spirosoma</taxon>
    </lineage>
</organism>
<feature type="signal peptide" evidence="1">
    <location>
        <begin position="1"/>
        <end position="20"/>
    </location>
</feature>
<proteinExistence type="predicted"/>
<sequence length="200" mass="22871">MKSIAFLLISMLLGNLSARSQSVSQFSIQAGYLYSTPTFTRTTYYLIGLPDFEPKPGFYAGISYEHSLSPLVTSQIEFTYQQKGHTVKNAFPDEKFGNAFRYLSITPMVGITPIKNLRFLIGPQINWLIDRSINGAETSQSKSANRRFEFGLMGRGSYQFYRVGLSVSYFEGLTAYYKSNFFYLTNQNWQLGLHYQLDKK</sequence>
<dbReference type="RefSeq" id="WP_186742707.1">
    <property type="nucleotide sequence ID" value="NZ_VFIA01000150.1"/>
</dbReference>
<evidence type="ECO:0000259" key="2">
    <source>
        <dbReference type="Pfam" id="PF13568"/>
    </source>
</evidence>
<feature type="chain" id="PRO_5046186343" description="Outer membrane protein beta-barrel domain-containing protein" evidence="1">
    <location>
        <begin position="21"/>
        <end position="200"/>
    </location>
</feature>
<reference evidence="3 4" key="1">
    <citation type="submission" date="2019-06" db="EMBL/GenBank/DDBJ databases">
        <title>Spirosoma utsteinense sp. nov. isolated from Antarctic ice-free soils.</title>
        <authorList>
            <person name="Tahon G."/>
        </authorList>
    </citation>
    <scope>NUCLEOTIDE SEQUENCE [LARGE SCALE GENOMIC DNA]</scope>
    <source>
        <strain evidence="3 4">LMG 31447</strain>
    </source>
</reference>
<dbReference type="EMBL" id="VFIA01000150">
    <property type="protein sequence ID" value="MBC3795391.1"/>
    <property type="molecule type" value="Genomic_DNA"/>
</dbReference>
<protein>
    <recommendedName>
        <fullName evidence="2">Outer membrane protein beta-barrel domain-containing protein</fullName>
    </recommendedName>
</protein>
<name>A0ABR6WFR0_9BACT</name>
<evidence type="ECO:0000256" key="1">
    <source>
        <dbReference type="SAM" id="SignalP"/>
    </source>
</evidence>
<keyword evidence="1" id="KW-0732">Signal</keyword>
<accession>A0ABR6WFR0</accession>
<evidence type="ECO:0000313" key="3">
    <source>
        <dbReference type="EMBL" id="MBC3795391.1"/>
    </source>
</evidence>
<dbReference type="Pfam" id="PF13568">
    <property type="entry name" value="OMP_b-brl_2"/>
    <property type="match status" value="1"/>
</dbReference>